<organism evidence="1 2">
    <name type="scientific">Stenotrophomonas maltophilia</name>
    <name type="common">Pseudomonas maltophilia</name>
    <name type="synonym">Xanthomonas maltophilia</name>
    <dbReference type="NCBI Taxonomy" id="40324"/>
    <lineage>
        <taxon>Bacteria</taxon>
        <taxon>Pseudomonadati</taxon>
        <taxon>Pseudomonadota</taxon>
        <taxon>Gammaproteobacteria</taxon>
        <taxon>Lysobacterales</taxon>
        <taxon>Lysobacteraceae</taxon>
        <taxon>Stenotrophomonas</taxon>
        <taxon>Stenotrophomonas maltophilia group</taxon>
    </lineage>
</organism>
<dbReference type="RefSeq" id="WP_049450009.1">
    <property type="nucleotide sequence ID" value="NZ_CP197385.1"/>
</dbReference>
<evidence type="ECO:0000313" key="1">
    <source>
        <dbReference type="EMBL" id="EKZ1928776.1"/>
    </source>
</evidence>
<reference evidence="1" key="1">
    <citation type="submission" date="2023-08" db="EMBL/GenBank/DDBJ databases">
        <authorList>
            <consortium name="Clinical and Environmental Microbiology Branch: Whole genome sequencing antimicrobial resistance pathogens in the healthcare setting"/>
        </authorList>
    </citation>
    <scope>NUCLEOTIDE SEQUENCE</scope>
    <source>
        <strain evidence="1">2023CJ-00293</strain>
    </source>
</reference>
<comment type="caution">
    <text evidence="1">The sequence shown here is derived from an EMBL/GenBank/DDBJ whole genome shotgun (WGS) entry which is preliminary data.</text>
</comment>
<dbReference type="InterPro" id="IPR013324">
    <property type="entry name" value="RNA_pol_sigma_r3/r4-like"/>
</dbReference>
<protein>
    <submittedName>
        <fullName evidence="1">Uncharacterized protein</fullName>
    </submittedName>
</protein>
<evidence type="ECO:0000313" key="2">
    <source>
        <dbReference type="Proteomes" id="UP001225498"/>
    </source>
</evidence>
<sequence>MNVIWSKSVSANRTFFDEVTDVIRLVLSSADVAHADALAVSRQVCRRIKSQFGGSTIYLPTNRSKAGGHASKLGMELLDLVEDELSHQLRQAALLDDLELAAATEDVRQELLARCCSLCIYVPSGQRDAALARALQAHSHLQNNKSRSEIATMLNVSTQAVCKMIRRAEKHLQATNKLKDGEHHKECQV</sequence>
<accession>A0AAI9CP24</accession>
<dbReference type="EMBL" id="ABLTIR010000131">
    <property type="protein sequence ID" value="EKZ1928776.1"/>
    <property type="molecule type" value="Genomic_DNA"/>
</dbReference>
<proteinExistence type="predicted"/>
<dbReference type="AlphaFoldDB" id="A0AAI9CP24"/>
<dbReference type="Proteomes" id="UP001225498">
    <property type="component" value="Unassembled WGS sequence"/>
</dbReference>
<dbReference type="SUPFAM" id="SSF88659">
    <property type="entry name" value="Sigma3 and sigma4 domains of RNA polymerase sigma factors"/>
    <property type="match status" value="1"/>
</dbReference>
<name>A0AAI9CP24_STEMA</name>
<dbReference type="InterPro" id="IPR036388">
    <property type="entry name" value="WH-like_DNA-bd_sf"/>
</dbReference>
<dbReference type="Gene3D" id="1.10.10.10">
    <property type="entry name" value="Winged helix-like DNA-binding domain superfamily/Winged helix DNA-binding domain"/>
    <property type="match status" value="1"/>
</dbReference>
<gene>
    <name evidence="1" type="ORF">REH87_003831</name>
</gene>